<dbReference type="OrthoDB" id="4567948at2"/>
<dbReference type="HOGENOM" id="CLU_121949_0_1_11"/>
<organism evidence="9 10">
    <name type="scientific">Saccharomonospora azurea NA-128</name>
    <dbReference type="NCBI Taxonomy" id="882081"/>
    <lineage>
        <taxon>Bacteria</taxon>
        <taxon>Bacillati</taxon>
        <taxon>Actinomycetota</taxon>
        <taxon>Actinomycetes</taxon>
        <taxon>Pseudonocardiales</taxon>
        <taxon>Pseudonocardiaceae</taxon>
        <taxon>Saccharomonospora</taxon>
    </lineage>
</organism>
<comment type="subcellular location">
    <subcellularLocation>
        <location evidence="1">Secreted</location>
    </subcellularLocation>
</comment>
<accession>H8GF19</accession>
<dbReference type="AlphaFoldDB" id="H8GF19"/>
<name>H8GF19_9PSEU</name>
<sequence>MPKFGATILAACAAAALCTGGTAGAATPDSTFVLSLTDPRGDTTSVELTCGPAQGNHPQADTACRSLEQADGDFSRLPTKFQNCTMIYSPVRATASGSWYGTPVDFDTEYSNRCVADAQSGGVFAF</sequence>
<dbReference type="RefSeq" id="WP_005444787.1">
    <property type="nucleotide sequence ID" value="NZ_CM001466.1"/>
</dbReference>
<keyword evidence="4" id="KW-0646">Protease inhibitor</keyword>
<evidence type="ECO:0000313" key="9">
    <source>
        <dbReference type="EMBL" id="EHY91050.1"/>
    </source>
</evidence>
<keyword evidence="6" id="KW-1015">Disulfide bond</keyword>
<dbReference type="GO" id="GO:0005576">
    <property type="term" value="C:extracellular region"/>
    <property type="evidence" value="ECO:0007669"/>
    <property type="project" value="UniProtKB-SubCell"/>
</dbReference>
<evidence type="ECO:0000259" key="8">
    <source>
        <dbReference type="Pfam" id="PF00720"/>
    </source>
</evidence>
<dbReference type="EMBL" id="CM001466">
    <property type="protein sequence ID" value="EHY91050.1"/>
    <property type="molecule type" value="Genomic_DNA"/>
</dbReference>
<dbReference type="InterPro" id="IPR023549">
    <property type="entry name" value="Subtilisin_inhibitor"/>
</dbReference>
<protein>
    <submittedName>
        <fullName evidence="9">Subtilisin inhibitor-like protein</fullName>
    </submittedName>
</protein>
<keyword evidence="5" id="KW-0722">Serine protease inhibitor</keyword>
<evidence type="ECO:0000256" key="2">
    <source>
        <dbReference type="ARBA" id="ARBA00010472"/>
    </source>
</evidence>
<comment type="similarity">
    <text evidence="2">Belongs to the protease inhibitor I16 (SSI) family.</text>
</comment>
<keyword evidence="3" id="KW-0964">Secreted</keyword>
<evidence type="ECO:0000313" key="10">
    <source>
        <dbReference type="Proteomes" id="UP000004705"/>
    </source>
</evidence>
<evidence type="ECO:0000256" key="4">
    <source>
        <dbReference type="ARBA" id="ARBA00022690"/>
    </source>
</evidence>
<dbReference type="SUPFAM" id="SSF55399">
    <property type="entry name" value="Subtilisin inhibitor"/>
    <property type="match status" value="1"/>
</dbReference>
<proteinExistence type="inferred from homology"/>
<evidence type="ECO:0000256" key="1">
    <source>
        <dbReference type="ARBA" id="ARBA00004613"/>
    </source>
</evidence>
<gene>
    <name evidence="9" type="ORF">SacazDRAFT_04201</name>
</gene>
<keyword evidence="7" id="KW-0732">Signal</keyword>
<keyword evidence="10" id="KW-1185">Reference proteome</keyword>
<evidence type="ECO:0000256" key="7">
    <source>
        <dbReference type="SAM" id="SignalP"/>
    </source>
</evidence>
<evidence type="ECO:0000256" key="5">
    <source>
        <dbReference type="ARBA" id="ARBA00022900"/>
    </source>
</evidence>
<feature type="chain" id="PRO_5003611926" evidence="7">
    <location>
        <begin position="26"/>
        <end position="126"/>
    </location>
</feature>
<evidence type="ECO:0000256" key="6">
    <source>
        <dbReference type="ARBA" id="ARBA00023157"/>
    </source>
</evidence>
<dbReference type="InterPro" id="IPR036819">
    <property type="entry name" value="Subtilisin_inhibitor-like_sf"/>
</dbReference>
<reference evidence="9 10" key="1">
    <citation type="journal article" date="2012" name="Stand. Genomic Sci.">
        <title>Genome sequence of the soil bacterium Saccharomonospora azurea type strain (NA-128(T)).</title>
        <authorList>
            <person name="Klenk H.P."/>
            <person name="Held B."/>
            <person name="Lucas S."/>
            <person name="Lapidus A."/>
            <person name="Copeland A."/>
            <person name="Hammon N."/>
            <person name="Pitluck S."/>
            <person name="Goodwin L.A."/>
            <person name="Han C."/>
            <person name="Tapia R."/>
            <person name="Brambilla E.M."/>
            <person name="Potter G."/>
            <person name="Land M."/>
            <person name="Ivanova N."/>
            <person name="Rohde M."/>
            <person name="Goker M."/>
            <person name="Detter J.C."/>
            <person name="Kyrpides N.C."/>
            <person name="Woyke T."/>
        </authorList>
    </citation>
    <scope>NUCLEOTIDE SEQUENCE [LARGE SCALE GENOMIC DNA]</scope>
    <source>
        <strain evidence="9 10">NA-128</strain>
    </source>
</reference>
<dbReference type="Proteomes" id="UP000004705">
    <property type="component" value="Chromosome"/>
</dbReference>
<feature type="domain" description="Subtilisin inhibitor" evidence="8">
    <location>
        <begin position="43"/>
        <end position="112"/>
    </location>
</feature>
<feature type="signal peptide" evidence="7">
    <location>
        <begin position="1"/>
        <end position="25"/>
    </location>
</feature>
<dbReference type="Pfam" id="PF00720">
    <property type="entry name" value="SSI"/>
    <property type="match status" value="1"/>
</dbReference>
<evidence type="ECO:0000256" key="3">
    <source>
        <dbReference type="ARBA" id="ARBA00022525"/>
    </source>
</evidence>
<dbReference type="Gene3D" id="3.30.350.10">
    <property type="entry name" value="Subtilisin inhibitor-like"/>
    <property type="match status" value="1"/>
</dbReference>
<dbReference type="GO" id="GO:0004867">
    <property type="term" value="F:serine-type endopeptidase inhibitor activity"/>
    <property type="evidence" value="ECO:0007669"/>
    <property type="project" value="UniProtKB-KW"/>
</dbReference>